<evidence type="ECO:0000259" key="5">
    <source>
        <dbReference type="PROSITE" id="PS50977"/>
    </source>
</evidence>
<dbReference type="Gene3D" id="1.10.357.10">
    <property type="entry name" value="Tetracycline Repressor, domain 2"/>
    <property type="match status" value="1"/>
</dbReference>
<keyword evidence="3" id="KW-0804">Transcription</keyword>
<dbReference type="EMBL" id="JAFEJA010000001">
    <property type="protein sequence ID" value="MBM9622416.1"/>
    <property type="molecule type" value="Genomic_DNA"/>
</dbReference>
<evidence type="ECO:0000313" key="6">
    <source>
        <dbReference type="EMBL" id="MBM9622416.1"/>
    </source>
</evidence>
<dbReference type="RefSeq" id="WP_205376153.1">
    <property type="nucleotide sequence ID" value="NZ_JAFEJA010000001.1"/>
</dbReference>
<dbReference type="InterPro" id="IPR025996">
    <property type="entry name" value="MT1864/Rv1816-like_C"/>
</dbReference>
<evidence type="ECO:0000256" key="1">
    <source>
        <dbReference type="ARBA" id="ARBA00023015"/>
    </source>
</evidence>
<dbReference type="Gene3D" id="1.10.10.60">
    <property type="entry name" value="Homeodomain-like"/>
    <property type="match status" value="1"/>
</dbReference>
<dbReference type="InterPro" id="IPR036271">
    <property type="entry name" value="Tet_transcr_reg_TetR-rel_C_sf"/>
</dbReference>
<dbReference type="PROSITE" id="PS50977">
    <property type="entry name" value="HTH_TETR_2"/>
    <property type="match status" value="1"/>
</dbReference>
<keyword evidence="2 4" id="KW-0238">DNA-binding</keyword>
<dbReference type="InterPro" id="IPR009057">
    <property type="entry name" value="Homeodomain-like_sf"/>
</dbReference>
<dbReference type="InterPro" id="IPR001647">
    <property type="entry name" value="HTH_TetR"/>
</dbReference>
<feature type="domain" description="HTH tetR-type" evidence="5">
    <location>
        <begin position="5"/>
        <end position="65"/>
    </location>
</feature>
<dbReference type="Pfam" id="PF00440">
    <property type="entry name" value="TetR_N"/>
    <property type="match status" value="1"/>
</dbReference>
<dbReference type="SUPFAM" id="SSF48498">
    <property type="entry name" value="Tetracyclin repressor-like, C-terminal domain"/>
    <property type="match status" value="1"/>
</dbReference>
<protein>
    <submittedName>
        <fullName evidence="6">WHG domain-containing protein</fullName>
    </submittedName>
</protein>
<dbReference type="Proteomes" id="UP000664109">
    <property type="component" value="Unassembled WGS sequence"/>
</dbReference>
<dbReference type="Pfam" id="PF13305">
    <property type="entry name" value="TetR_C_33"/>
    <property type="match status" value="1"/>
</dbReference>
<sequence>MARAGLTPDRLARAGAELADEAGLDAVTVSALARRFGVRAASLYAHVRGTDDLMTRIALLALEELADRAADAVAGRSGKDALAAFADAYRDYAREHPGRWAATRFPLDPETAAASAGPRHARMTRAILRGYDVPEEESVHAVRLLGSVFNGWAGLENAGAFDHSEPGPQASWERAVDALDVLLRHWPAPGR</sequence>
<keyword evidence="7" id="KW-1185">Reference proteome</keyword>
<evidence type="ECO:0000256" key="2">
    <source>
        <dbReference type="ARBA" id="ARBA00023125"/>
    </source>
</evidence>
<reference evidence="6 7" key="1">
    <citation type="journal article" date="2016" name="Arch. Microbiol.">
        <title>Streptomyces zhihengii sp. nov., isolated from rhizospheric soil of Psammosilene tunicoides.</title>
        <authorList>
            <person name="Huang M.J."/>
            <person name="Fei J.J."/>
            <person name="Salam N."/>
            <person name="Kim C.J."/>
            <person name="Hozzein W.N."/>
            <person name="Xiao M."/>
            <person name="Huang H.Q."/>
            <person name="Li W.J."/>
        </authorList>
    </citation>
    <scope>NUCLEOTIDE SEQUENCE [LARGE SCALE GENOMIC DNA]</scope>
    <source>
        <strain evidence="6 7">YIM T102</strain>
    </source>
</reference>
<feature type="DNA-binding region" description="H-T-H motif" evidence="4">
    <location>
        <begin position="28"/>
        <end position="47"/>
    </location>
</feature>
<evidence type="ECO:0000313" key="7">
    <source>
        <dbReference type="Proteomes" id="UP000664109"/>
    </source>
</evidence>
<organism evidence="6 7">
    <name type="scientific">Streptomyces zhihengii</name>
    <dbReference type="NCBI Taxonomy" id="1818004"/>
    <lineage>
        <taxon>Bacteria</taxon>
        <taxon>Bacillati</taxon>
        <taxon>Actinomycetota</taxon>
        <taxon>Actinomycetes</taxon>
        <taxon>Kitasatosporales</taxon>
        <taxon>Streptomycetaceae</taxon>
        <taxon>Streptomyces</taxon>
    </lineage>
</organism>
<dbReference type="SUPFAM" id="SSF46689">
    <property type="entry name" value="Homeodomain-like"/>
    <property type="match status" value="1"/>
</dbReference>
<accession>A0ABS2UXX6</accession>
<evidence type="ECO:0000256" key="4">
    <source>
        <dbReference type="PROSITE-ProRule" id="PRU00335"/>
    </source>
</evidence>
<comment type="caution">
    <text evidence="6">The sequence shown here is derived from an EMBL/GenBank/DDBJ whole genome shotgun (WGS) entry which is preliminary data.</text>
</comment>
<proteinExistence type="predicted"/>
<name>A0ABS2UXX6_9ACTN</name>
<gene>
    <name evidence="6" type="ORF">JE024_27500</name>
</gene>
<keyword evidence="1" id="KW-0805">Transcription regulation</keyword>
<evidence type="ECO:0000256" key="3">
    <source>
        <dbReference type="ARBA" id="ARBA00023163"/>
    </source>
</evidence>